<feature type="region of interest" description="Disordered" evidence="1">
    <location>
        <begin position="1"/>
        <end position="22"/>
    </location>
</feature>
<dbReference type="AlphaFoldDB" id="A0AAU9SKB5"/>
<sequence length="111" mass="12295">MVTISPNSMHKSVKTPTSAQTIMSRKEQLVEPAVYVNIQPTLGPKQDTGDTSQVPDKGHLELEVEFAVDDKSTRQNNQKWGSDTIASGETSSTLHHQNGPFMRKTKVQMQT</sequence>
<dbReference type="EMBL" id="OU466861">
    <property type="protein sequence ID" value="CAH2065410.1"/>
    <property type="molecule type" value="Genomic_DNA"/>
</dbReference>
<keyword evidence="3" id="KW-1185">Reference proteome</keyword>
<feature type="region of interest" description="Disordered" evidence="1">
    <location>
        <begin position="69"/>
        <end position="111"/>
    </location>
</feature>
<evidence type="ECO:0000313" key="3">
    <source>
        <dbReference type="Proteomes" id="UP000836841"/>
    </source>
</evidence>
<accession>A0AAU9SKB5</accession>
<gene>
    <name evidence="2" type="ORF">TAV2_LOCUS16928</name>
</gene>
<evidence type="ECO:0000313" key="2">
    <source>
        <dbReference type="EMBL" id="CAH2065410.1"/>
    </source>
</evidence>
<evidence type="ECO:0000256" key="1">
    <source>
        <dbReference type="SAM" id="MobiDB-lite"/>
    </source>
</evidence>
<dbReference type="Proteomes" id="UP000836841">
    <property type="component" value="Chromosome 5"/>
</dbReference>
<reference evidence="2 3" key="1">
    <citation type="submission" date="2022-03" db="EMBL/GenBank/DDBJ databases">
        <authorList>
            <person name="Nunn A."/>
            <person name="Chopra R."/>
            <person name="Nunn A."/>
            <person name="Contreras Garrido A."/>
        </authorList>
    </citation>
    <scope>NUCLEOTIDE SEQUENCE [LARGE SCALE GENOMIC DNA]</scope>
</reference>
<protein>
    <submittedName>
        <fullName evidence="2">Uncharacterized protein</fullName>
    </submittedName>
</protein>
<feature type="compositionally biased region" description="Polar residues" evidence="1">
    <location>
        <begin position="74"/>
        <end position="96"/>
    </location>
</feature>
<organism evidence="2 3">
    <name type="scientific">Thlaspi arvense</name>
    <name type="common">Field penny-cress</name>
    <dbReference type="NCBI Taxonomy" id="13288"/>
    <lineage>
        <taxon>Eukaryota</taxon>
        <taxon>Viridiplantae</taxon>
        <taxon>Streptophyta</taxon>
        <taxon>Embryophyta</taxon>
        <taxon>Tracheophyta</taxon>
        <taxon>Spermatophyta</taxon>
        <taxon>Magnoliopsida</taxon>
        <taxon>eudicotyledons</taxon>
        <taxon>Gunneridae</taxon>
        <taxon>Pentapetalae</taxon>
        <taxon>rosids</taxon>
        <taxon>malvids</taxon>
        <taxon>Brassicales</taxon>
        <taxon>Brassicaceae</taxon>
        <taxon>Thlaspideae</taxon>
        <taxon>Thlaspi</taxon>
    </lineage>
</organism>
<proteinExistence type="predicted"/>
<name>A0AAU9SKB5_THLAR</name>